<feature type="transmembrane region" description="Helical" evidence="2">
    <location>
        <begin position="70"/>
        <end position="87"/>
    </location>
</feature>
<dbReference type="RefSeq" id="YP_635805.1">
    <property type="nucleotide sequence ID" value="NC_008097.1"/>
</dbReference>
<evidence type="ECO:0000256" key="1">
    <source>
        <dbReference type="SAM" id="Coils"/>
    </source>
</evidence>
<keyword evidence="2" id="KW-1133">Transmembrane helix</keyword>
<feature type="coiled-coil region" evidence="1">
    <location>
        <begin position="278"/>
        <end position="315"/>
    </location>
</feature>
<evidence type="ECO:0000256" key="2">
    <source>
        <dbReference type="SAM" id="Phobius"/>
    </source>
</evidence>
<sequence length="1453" mass="173927">MMIPIYPAQPMICLGILYGFLTIFCVTPSQIICARAFLIKDDSAGSIALIGSFIGQLCLVLLILSPFGVVWNRCYFGFLLTSIWFLWRTQKQFKLRSLKYESSSQFSFHYKFVLFIDSLIFQLLNPIALPNSICYRILTPILFRYSSHLIFVMSLIVGFIISNFFFVQLTRNLRNRIQYDALKTYQFIIPSLNNIFVNFVWSIIFLSLSRFTWGSYQDAFIKKDGWYHPLRLEKLRLKTRTSDCFFDNFIITDKRNKIFSTYLPKWSNLINGIENYTSLQKVNLVEEYENESKTLENEIQEYNFYENDSEKYTKKITQKQKASVITKLVMTQLPRKRKNDFTFSWNIIKIDSPNYVRRDLSLFRPKRSFNYIGYIQKWLSNNWNQDIKQVLFLPFSWEPLTYDECNEVLFLLHSSNKKLIQMLANPKLKDRLLKYKENTIKDLPGTPLASKRHNHKLQKWQEELEFLPLKVGIRKLKLLRFYTQKQRQEDLSKKFKINFRRNLTKLEPYYTQQAFFYTLLKRNIAIDKLKKEYQSMISPKQLSTYNKEGIKIKKRNKRPKGTLKAKLRKKHENRYFAPFRYFYMFQVNKVRDNLIKRRDNQLSKGVSLLTVLSEQDKRWLTGAQKSLHIRDLRKQQLKKQRDIAYKKSPFRWLANFVYTSNALLFLKLRKPILWGKAALKGAICFLLRKDFSFQEEIKDLDDSLYLIYDVEGNLMPSGKLPEWWFIHGFTVKRKFKEKKIEDMKKNFPSKEKKEIEDSSSDQFVQNNNLKGSRKIVLNKTDSKKDLESSIFEINSKNAKSVNDKMILLKNNRISSNRIINLLTFSLVKVILFLEFQIIEINKLFFSFLIISLRDCKNIPVYIKLLILKIRQIPNVLHIKKLFFLRFSFQPIQKLTIKKLILFCGKIYLKIKSLTLFNQLSSNLYTWNFFNKNILLFFRNLIDRILNLCFDNVYISSLKKTFFKENFILSFSYINFAERISRSMLIFPFDSNLRIKEFSIKNSCPVSFSNIEKEKGIQSFITVNKIESRFDSFLKDLENYHIFLTNLQKTLKFQTNYFHLLINNYFKEIYSLNRKYIQFPVNSQNINPIRVITKGKISTISFQKKTEFNKLLKNLQLSNTNRFLESWLFYCTKNNNNFDEKMEQEIARIFCKIQKREIKRRKVIEEYLYYLYSFIFSFKGDLKKLLNNFISLDSSEYKIRFFQRDLTNINEWSIFSFYNEKIQPLNYINDKKNSSEIIKDALMRMEADNFNLFYLLASKKTSVQASSFHPVFLNLNNNVNGFLGKHSSVLENLEQSSLFSLNTNKILEKSIKGIDDQSLQKMKIDLHLSHHVFHCLFLEDSSNFYYNILPYLIIFHSVCSKNQFYHFWNKNRIILNKVNKLSNRKRLFQFSTIVNHYLLPNYRIEDLVCMERVWFTNGKRYSTRRIFTDPWIAHRPTNLQNLMWIYKDPFFYKT</sequence>
<dbReference type="EMBL" id="DQ229107">
    <property type="protein sequence ID" value="ABA61970.1"/>
    <property type="molecule type" value="Genomic_DNA"/>
</dbReference>
<name>Q1ACE2_CHAVU</name>
<feature type="transmembrane region" description="Helical" evidence="2">
    <location>
        <begin position="108"/>
        <end position="129"/>
    </location>
</feature>
<dbReference type="GeneID" id="4100341"/>
<geneLocation type="chloroplast" evidence="3"/>
<protein>
    <submittedName>
        <fullName evidence="3">Uncharacterized protein ycf1</fullName>
    </submittedName>
</protein>
<feature type="transmembrane region" description="Helical" evidence="2">
    <location>
        <begin position="47"/>
        <end position="64"/>
    </location>
</feature>
<accession>Q1ACE2</accession>
<feature type="transmembrane region" description="Helical" evidence="2">
    <location>
        <begin position="149"/>
        <end position="167"/>
    </location>
</feature>
<keyword evidence="2" id="KW-0472">Membrane</keyword>
<gene>
    <name evidence="3" type="primary">ycf1</name>
</gene>
<evidence type="ECO:0000313" key="3">
    <source>
        <dbReference type="EMBL" id="ABA61970.1"/>
    </source>
</evidence>
<keyword evidence="3" id="KW-0150">Chloroplast</keyword>
<keyword evidence="1" id="KW-0175">Coiled coil</keyword>
<organism evidence="3">
    <name type="scientific">Chara vulgaris</name>
    <name type="common">Common stonewort</name>
    <dbReference type="NCBI Taxonomy" id="55564"/>
    <lineage>
        <taxon>Eukaryota</taxon>
        <taxon>Viridiplantae</taxon>
        <taxon>Streptophyta</taxon>
        <taxon>Charophyceae</taxon>
        <taxon>Charales</taxon>
        <taxon>Characeae</taxon>
        <taxon>Chara</taxon>
    </lineage>
</organism>
<keyword evidence="2" id="KW-0812">Transmembrane</keyword>
<reference evidence="3" key="1">
    <citation type="journal article" date="2006" name="Mol. Biol. Evol.">
        <title>The chloroplast genome sequence of Chara vulgaris sheds new light into the closest green algal relatives of land plants.</title>
        <authorList>
            <person name="Turmel M."/>
            <person name="Otis C."/>
            <person name="Lemieux C."/>
        </authorList>
    </citation>
    <scope>NUCLEOTIDE SEQUENCE</scope>
</reference>
<keyword evidence="3" id="KW-0934">Plastid</keyword>
<proteinExistence type="predicted"/>
<feature type="transmembrane region" description="Helical" evidence="2">
    <location>
        <begin position="6"/>
        <end position="26"/>
    </location>
</feature>
<feature type="transmembrane region" description="Helical" evidence="2">
    <location>
        <begin position="187"/>
        <end position="208"/>
    </location>
</feature>